<evidence type="ECO:0000256" key="1">
    <source>
        <dbReference type="SAM" id="Phobius"/>
    </source>
</evidence>
<keyword evidence="1" id="KW-1133">Transmembrane helix</keyword>
<dbReference type="AlphaFoldDB" id="A0A8T4L5A5"/>
<comment type="caution">
    <text evidence="2">The sequence shown here is derived from an EMBL/GenBank/DDBJ whole genome shotgun (WGS) entry which is preliminary data.</text>
</comment>
<sequence>MNGEKSQLGGKAAGSFGSLSAFLATLGSSWNVCHSVCMALLAFLAGVGIIIAGFPLFFLFQYNVQLWLLALALSIVSLAMLLRMPKCVSKKLLFFNAGVLIAGVPANLVNLQPFSWIIGGIIALAAIAWFLNSKIKKVGR</sequence>
<dbReference type="EMBL" id="JAGVWB010000012">
    <property type="protein sequence ID" value="MBS3058156.1"/>
    <property type="molecule type" value="Genomic_DNA"/>
</dbReference>
<gene>
    <name evidence="2" type="ORF">J4478_02025</name>
</gene>
<keyword evidence="1" id="KW-0812">Transmembrane</keyword>
<evidence type="ECO:0000313" key="2">
    <source>
        <dbReference type="EMBL" id="MBS3058156.1"/>
    </source>
</evidence>
<keyword evidence="1" id="KW-0472">Membrane</keyword>
<feature type="transmembrane region" description="Helical" evidence="1">
    <location>
        <begin position="40"/>
        <end position="60"/>
    </location>
</feature>
<reference evidence="2" key="1">
    <citation type="submission" date="2021-03" db="EMBL/GenBank/DDBJ databases">
        <authorList>
            <person name="Jaffe A."/>
        </authorList>
    </citation>
    <scope>NUCLEOTIDE SEQUENCE</scope>
    <source>
        <strain evidence="2">RIFCSPLOWO2_01_FULL_43_13</strain>
    </source>
</reference>
<reference evidence="2" key="2">
    <citation type="submission" date="2021-05" db="EMBL/GenBank/DDBJ databases">
        <title>Protein family content uncovers lineage relationships and bacterial pathway maintenance mechanisms in DPANN archaea.</title>
        <authorList>
            <person name="Castelle C.J."/>
            <person name="Meheust R."/>
            <person name="Jaffe A.L."/>
            <person name="Seitz K."/>
            <person name="Gong X."/>
            <person name="Baker B.J."/>
            <person name="Banfield J.F."/>
        </authorList>
    </citation>
    <scope>NUCLEOTIDE SEQUENCE</scope>
    <source>
        <strain evidence="2">RIFCSPLOWO2_01_FULL_43_13</strain>
    </source>
</reference>
<name>A0A8T4L5A5_9ARCH</name>
<feature type="transmembrane region" description="Helical" evidence="1">
    <location>
        <begin position="92"/>
        <end position="108"/>
    </location>
</feature>
<evidence type="ECO:0008006" key="4">
    <source>
        <dbReference type="Google" id="ProtNLM"/>
    </source>
</evidence>
<proteinExistence type="predicted"/>
<accession>A0A8T4L5A5</accession>
<dbReference type="Proteomes" id="UP000680185">
    <property type="component" value="Unassembled WGS sequence"/>
</dbReference>
<feature type="transmembrane region" description="Helical" evidence="1">
    <location>
        <begin position="12"/>
        <end position="33"/>
    </location>
</feature>
<protein>
    <recommendedName>
        <fullName evidence="4">MerC domain-containing protein</fullName>
    </recommendedName>
</protein>
<feature type="transmembrane region" description="Helical" evidence="1">
    <location>
        <begin position="66"/>
        <end position="85"/>
    </location>
</feature>
<organism evidence="2 3">
    <name type="scientific">Candidatus Iainarchaeum sp</name>
    <dbReference type="NCBI Taxonomy" id="3101447"/>
    <lineage>
        <taxon>Archaea</taxon>
        <taxon>Candidatus Iainarchaeota</taxon>
        <taxon>Candidatus Iainarchaeia</taxon>
        <taxon>Candidatus Iainarchaeales</taxon>
        <taxon>Candidatus Iainarchaeaceae</taxon>
        <taxon>Candidatus Iainarchaeum</taxon>
    </lineage>
</organism>
<feature type="transmembrane region" description="Helical" evidence="1">
    <location>
        <begin position="114"/>
        <end position="131"/>
    </location>
</feature>
<evidence type="ECO:0000313" key="3">
    <source>
        <dbReference type="Proteomes" id="UP000680185"/>
    </source>
</evidence>